<protein>
    <submittedName>
        <fullName evidence="3">Intracellular protease, PfpI family</fullName>
    </submittedName>
</protein>
<dbReference type="PANTHER" id="PTHR42733">
    <property type="entry name" value="DJ-1 PROTEIN"/>
    <property type="match status" value="1"/>
</dbReference>
<dbReference type="CDD" id="cd03169">
    <property type="entry name" value="GATase1_PfpI_1"/>
    <property type="match status" value="1"/>
</dbReference>
<dbReference type="InterPro" id="IPR002818">
    <property type="entry name" value="DJ-1/PfpI"/>
</dbReference>
<dbReference type="Proteomes" id="UP000010471">
    <property type="component" value="Chromosome"/>
</dbReference>
<reference evidence="3 4" key="1">
    <citation type="submission" date="2012-06" db="EMBL/GenBank/DDBJ databases">
        <title>Finished chromosome of genome of Microcoleus sp. PCC 7113.</title>
        <authorList>
            <consortium name="US DOE Joint Genome Institute"/>
            <person name="Gugger M."/>
            <person name="Coursin T."/>
            <person name="Rippka R."/>
            <person name="Tandeau De Marsac N."/>
            <person name="Huntemann M."/>
            <person name="Wei C.-L."/>
            <person name="Han J."/>
            <person name="Detter J.C."/>
            <person name="Han C."/>
            <person name="Tapia R."/>
            <person name="Chen A."/>
            <person name="Kyrpides N."/>
            <person name="Mavromatis K."/>
            <person name="Markowitz V."/>
            <person name="Szeto E."/>
            <person name="Ivanova N."/>
            <person name="Pagani I."/>
            <person name="Pati A."/>
            <person name="Goodwin L."/>
            <person name="Nordberg H.P."/>
            <person name="Cantor M.N."/>
            <person name="Hua S.X."/>
            <person name="Woyke T."/>
            <person name="Kerfeld C.A."/>
        </authorList>
    </citation>
    <scope>NUCLEOTIDE SEQUENCE [LARGE SCALE GENOMIC DNA]</scope>
    <source>
        <strain evidence="3 4">PCC 7113</strain>
    </source>
</reference>
<dbReference type="eggNOG" id="COG0693">
    <property type="taxonomic scope" value="Bacteria"/>
</dbReference>
<dbReference type="SUPFAM" id="SSF52317">
    <property type="entry name" value="Class I glutamine amidotransferase-like"/>
    <property type="match status" value="1"/>
</dbReference>
<dbReference type="Gene3D" id="3.40.50.880">
    <property type="match status" value="1"/>
</dbReference>
<evidence type="ECO:0000313" key="3">
    <source>
        <dbReference type="EMBL" id="AFZ18310.1"/>
    </source>
</evidence>
<dbReference type="GO" id="GO:0006508">
    <property type="term" value="P:proteolysis"/>
    <property type="evidence" value="ECO:0007669"/>
    <property type="project" value="UniProtKB-KW"/>
</dbReference>
<evidence type="ECO:0000313" key="4">
    <source>
        <dbReference type="Proteomes" id="UP000010471"/>
    </source>
</evidence>
<evidence type="ECO:0000259" key="2">
    <source>
        <dbReference type="Pfam" id="PF01965"/>
    </source>
</evidence>
<dbReference type="KEGG" id="mic:Mic7113_2514"/>
<dbReference type="OrthoDB" id="9800516at2"/>
<accession>K9WD26</accession>
<evidence type="ECO:0000256" key="1">
    <source>
        <dbReference type="ARBA" id="ARBA00008542"/>
    </source>
</evidence>
<dbReference type="InterPro" id="IPR006286">
    <property type="entry name" value="C56_PfpI-like"/>
</dbReference>
<sequence length="199" mass="21524">MTGKKILMIVGDFVEDYEVMVPFQALQMVGHTVHAVCPEKKAGETVKTAVHDFEGDQTYSEKPGHNFQLNATFDEVVADNYDALVIPGGRAPEYIRLNEKVLEITRHFASTNKPIASICHGLQVLAAAGVLEGKSCTAYPACGPDVTRAGGLYTHIPPDEAMVDGNLVTAPAWPAHPKWLAAFLNVLGTKIEHQEMAAV</sequence>
<gene>
    <name evidence="3" type="ORF">Mic7113_2514</name>
</gene>
<name>K9WD26_9CYAN</name>
<dbReference type="NCBIfam" id="TIGR01382">
    <property type="entry name" value="PfpI"/>
    <property type="match status" value="1"/>
</dbReference>
<dbReference type="EMBL" id="CP003630">
    <property type="protein sequence ID" value="AFZ18310.1"/>
    <property type="molecule type" value="Genomic_DNA"/>
</dbReference>
<dbReference type="PATRIC" id="fig|1173027.3.peg.2752"/>
<dbReference type="HOGENOM" id="CLU_000445_44_4_3"/>
<dbReference type="PANTHER" id="PTHR42733:SF2">
    <property type="entry name" value="DJ-1_THIJ_PFPI FAMILY PROTEIN"/>
    <property type="match status" value="1"/>
</dbReference>
<dbReference type="PROSITE" id="PS51276">
    <property type="entry name" value="PEPTIDASE_C56_PFPI"/>
    <property type="match status" value="1"/>
</dbReference>
<dbReference type="InterPro" id="IPR029062">
    <property type="entry name" value="Class_I_gatase-like"/>
</dbReference>
<dbReference type="AlphaFoldDB" id="K9WD26"/>
<organism evidence="3 4">
    <name type="scientific">Allocoleopsis franciscana PCC 7113</name>
    <dbReference type="NCBI Taxonomy" id="1173027"/>
    <lineage>
        <taxon>Bacteria</taxon>
        <taxon>Bacillati</taxon>
        <taxon>Cyanobacteriota</taxon>
        <taxon>Cyanophyceae</taxon>
        <taxon>Coleofasciculales</taxon>
        <taxon>Coleofasciculaceae</taxon>
        <taxon>Allocoleopsis</taxon>
        <taxon>Allocoleopsis franciscana</taxon>
    </lineage>
</organism>
<dbReference type="RefSeq" id="WP_015182459.1">
    <property type="nucleotide sequence ID" value="NC_019738.1"/>
</dbReference>
<feature type="domain" description="DJ-1/PfpI" evidence="2">
    <location>
        <begin position="4"/>
        <end position="184"/>
    </location>
</feature>
<proteinExistence type="inferred from homology"/>
<dbReference type="Pfam" id="PF01965">
    <property type="entry name" value="DJ-1_PfpI"/>
    <property type="match status" value="1"/>
</dbReference>
<dbReference type="STRING" id="1173027.Mic7113_2514"/>
<keyword evidence="4" id="KW-1185">Reference proteome</keyword>
<dbReference type="GO" id="GO:0008233">
    <property type="term" value="F:peptidase activity"/>
    <property type="evidence" value="ECO:0007669"/>
    <property type="project" value="UniProtKB-KW"/>
</dbReference>
<keyword evidence="3" id="KW-0645">Protease</keyword>
<comment type="similarity">
    <text evidence="1">Belongs to the peptidase C56 family.</text>
</comment>
<dbReference type="PROSITE" id="PS51273">
    <property type="entry name" value="GATASE_TYPE_1"/>
    <property type="match status" value="1"/>
</dbReference>
<keyword evidence="3" id="KW-0378">Hydrolase</keyword>